<reference evidence="10 11" key="1">
    <citation type="journal article" date="2019" name="Int. J. Syst. Evol. Microbiol.">
        <title>The Global Catalogue of Microorganisms (GCM) 10K type strain sequencing project: providing services to taxonomists for standard genome sequencing and annotation.</title>
        <authorList>
            <consortium name="The Broad Institute Genomics Platform"/>
            <consortium name="The Broad Institute Genome Sequencing Center for Infectious Disease"/>
            <person name="Wu L."/>
            <person name="Ma J."/>
        </authorList>
    </citation>
    <scope>NUCLEOTIDE SEQUENCE [LARGE SCALE GENOMIC DNA]</scope>
    <source>
        <strain evidence="10 11">JCM 15749</strain>
    </source>
</reference>
<dbReference type="InterPro" id="IPR013546">
    <property type="entry name" value="PII_UdlTrfase/GS_AdlTrfase"/>
</dbReference>
<dbReference type="SUPFAM" id="SSF81593">
    <property type="entry name" value="Nucleotidyltransferase substrate binding subunit/domain"/>
    <property type="match status" value="2"/>
</dbReference>
<dbReference type="PANTHER" id="PTHR30621:SF0">
    <property type="entry name" value="BIFUNCTIONAL GLUTAMINE SYNTHETASE ADENYLYLTRANSFERASE_ADENYLYL-REMOVING ENZYME"/>
    <property type="match status" value="1"/>
</dbReference>
<feature type="domain" description="Glutamate-ammonia ligase adenylyltransferase repeated" evidence="8">
    <location>
        <begin position="570"/>
        <end position="805"/>
    </location>
</feature>
<sequence length="972" mass="106537">MPASETPELALARRGFRDGTSAAANLALLDGVDDELIGAIAAVPSPDTALAALVRIADSWGTERLLAALREDAELQDRLLRILGTSDALGGFLARHPEHVEQLGADRLAREPLTLDRMREQLGRADDADALRISYRRKLLHVTARDLSGLSSFEEVSAELADLAVATLGAALDLAREEVPNADTVRLAIIAMGKTGGAELNYVSDVDVVFVHEPMGDADPDTALRAATRLASRTMALCSDHTGEGTIWEVDANLRPEGKNGPLSRTLSSHLAYYERWASTWEFQALLKARYAAGDEDLAEAYLEATGPMVWQASTRKDFVPDVRAMRKRVIDTIPAHHRDRQLKLGPGGLRDVEFAVQLLQLVHGRGDETLRSATTLVALRSLIAGGYVGREDGATMERAYVFLRRLEHRIQLFRLQRNHVVPDDPEDLRRLGRSMGFVHNAGETLEKEWQAHKRVVRRLHEKLFFQPLLEAVTSLPTEGLRLTTAAAEDRLLALGFNDPKGALAHIKALTSGVARRSTVQRSLLPAMLQWFAEAPSPDAGLLAFRKISEGLGESPWYLRKLRDEGEGAHQLAVVLGSSRYVTDLILRAPDSVALFGDDEALVPRPLERLTKEMEAAAQRHDDAKAAIKAIRRIRRRELSRIGIGDVLDFHEVTTAIRALSDVTEATLAGALAAAVKGVEAERGPLPTRMAIVLMGRLGGRESGYGSDADVMFVHEPLDGADDGEASSAATAVATSLRTMLSAAGDDPPLEVDAELRPDGRNGPLVRSFAAYRSYYEKYSAVWEAQALLRARAAVGDAGLCERFTELIDPLRWPDGGIDETQVREIRRIKGRVESERLPRGANPNTHLKLGRGGLADVEWTVQLLQMRHAHEIPGLRTTSTLEALTAASQAGLLSDEDARDLEVAWRLVTRIRNAVVLMRSKPADSMVEQSDDRAGVASLLGYGVDDSERMVDDYLRATRHARSVVERVFWE</sequence>
<evidence type="ECO:0000256" key="3">
    <source>
        <dbReference type="ARBA" id="ARBA00022741"/>
    </source>
</evidence>
<dbReference type="Gene3D" id="1.20.120.330">
    <property type="entry name" value="Nucleotidyltransferases domain 2"/>
    <property type="match status" value="2"/>
</dbReference>
<dbReference type="NCBIfam" id="NF010707">
    <property type="entry name" value="PRK14109.1"/>
    <property type="match status" value="1"/>
</dbReference>
<dbReference type="Proteomes" id="UP001501480">
    <property type="component" value="Unassembled WGS sequence"/>
</dbReference>
<keyword evidence="5 7" id="KW-0460">Magnesium</keyword>
<comment type="catalytic activity">
    <reaction evidence="7">
        <text>[glutamine synthetase]-L-tyrosine + ATP = [glutamine synthetase]-O(4)-(5'-adenylyl)-L-tyrosine + diphosphate</text>
        <dbReference type="Rhea" id="RHEA:18589"/>
        <dbReference type="Rhea" id="RHEA-COMP:10660"/>
        <dbReference type="Rhea" id="RHEA-COMP:10661"/>
        <dbReference type="ChEBI" id="CHEBI:30616"/>
        <dbReference type="ChEBI" id="CHEBI:33019"/>
        <dbReference type="ChEBI" id="CHEBI:46858"/>
        <dbReference type="ChEBI" id="CHEBI:83624"/>
        <dbReference type="EC" id="2.7.7.42"/>
    </reaction>
</comment>
<name>A0ABN2VY55_9ACTN</name>
<keyword evidence="1 7" id="KW-0808">Transferase</keyword>
<keyword evidence="2 7" id="KW-0548">Nucleotidyltransferase</keyword>
<comment type="function">
    <text evidence="7">Involved in the regulation of glutamine synthetase GlnA, a key enzyme in the process to assimilate ammonia. When cellular nitrogen levels are high, the C-terminal adenylyl transferase (AT) inactivates GlnA by covalent transfer of an adenylyl group from ATP to specific tyrosine residue of GlnA, thus reducing its activity. Conversely, when nitrogen levels are low, the N-terminal adenylyl removase (AR) activates GlnA by removing the adenylyl group by phosphorolysis, increasing its activity. The regulatory region of GlnE binds the signal transduction protein PII (GlnB) which indicates the nitrogen status of the cell.</text>
</comment>
<evidence type="ECO:0000256" key="6">
    <source>
        <dbReference type="ARBA" id="ARBA00023268"/>
    </source>
</evidence>
<dbReference type="HAMAP" id="MF_00802">
    <property type="entry name" value="GlnE"/>
    <property type="match status" value="1"/>
</dbReference>
<dbReference type="Pfam" id="PF08335">
    <property type="entry name" value="GlnD_UR_UTase"/>
    <property type="match status" value="2"/>
</dbReference>
<dbReference type="InterPro" id="IPR005190">
    <property type="entry name" value="GlnE_rpt_dom"/>
</dbReference>
<comment type="catalytic activity">
    <reaction evidence="7">
        <text>[glutamine synthetase]-O(4)-(5'-adenylyl)-L-tyrosine + phosphate = [glutamine synthetase]-L-tyrosine + ADP</text>
        <dbReference type="Rhea" id="RHEA:43716"/>
        <dbReference type="Rhea" id="RHEA-COMP:10660"/>
        <dbReference type="Rhea" id="RHEA-COMP:10661"/>
        <dbReference type="ChEBI" id="CHEBI:43474"/>
        <dbReference type="ChEBI" id="CHEBI:46858"/>
        <dbReference type="ChEBI" id="CHEBI:83624"/>
        <dbReference type="ChEBI" id="CHEBI:456216"/>
        <dbReference type="EC" id="2.7.7.89"/>
    </reaction>
</comment>
<evidence type="ECO:0000259" key="8">
    <source>
        <dbReference type="Pfam" id="PF03710"/>
    </source>
</evidence>
<organism evidence="10 11">
    <name type="scientific">Aeromicrobium halocynthiae</name>
    <dbReference type="NCBI Taxonomy" id="560557"/>
    <lineage>
        <taxon>Bacteria</taxon>
        <taxon>Bacillati</taxon>
        <taxon>Actinomycetota</taxon>
        <taxon>Actinomycetes</taxon>
        <taxon>Propionibacteriales</taxon>
        <taxon>Nocardioidaceae</taxon>
        <taxon>Aeromicrobium</taxon>
    </lineage>
</organism>
<comment type="caution">
    <text evidence="10">The sequence shown here is derived from an EMBL/GenBank/DDBJ whole genome shotgun (WGS) entry which is preliminary data.</text>
</comment>
<evidence type="ECO:0000259" key="9">
    <source>
        <dbReference type="Pfam" id="PF08335"/>
    </source>
</evidence>
<dbReference type="InterPro" id="IPR043519">
    <property type="entry name" value="NT_sf"/>
</dbReference>
<feature type="domain" description="PII-uridylyltransferase/Glutamine-synthetase adenylyltransferase" evidence="9">
    <location>
        <begin position="324"/>
        <end position="465"/>
    </location>
</feature>
<dbReference type="EC" id="2.7.7.42" evidence="7"/>
<dbReference type="CDD" id="cd05401">
    <property type="entry name" value="NT_GlnE_GlnD_like"/>
    <property type="match status" value="1"/>
</dbReference>
<evidence type="ECO:0000313" key="10">
    <source>
        <dbReference type="EMBL" id="GAA2076957.1"/>
    </source>
</evidence>
<accession>A0ABN2VY55</accession>
<dbReference type="PANTHER" id="PTHR30621">
    <property type="entry name" value="GLUTAMINE SYNTHETASE ADENYLYLTRANSFERASE"/>
    <property type="match status" value="1"/>
</dbReference>
<dbReference type="SUPFAM" id="SSF81301">
    <property type="entry name" value="Nucleotidyltransferase"/>
    <property type="match status" value="2"/>
</dbReference>
<dbReference type="Pfam" id="PF03710">
    <property type="entry name" value="GlnE"/>
    <property type="match status" value="2"/>
</dbReference>
<dbReference type="Gene3D" id="3.30.460.10">
    <property type="entry name" value="Beta Polymerase, domain 2"/>
    <property type="match status" value="2"/>
</dbReference>
<feature type="region of interest" description="Adenylyl removase" evidence="7">
    <location>
        <begin position="1"/>
        <end position="469"/>
    </location>
</feature>
<feature type="region of interest" description="Adenylyl transferase" evidence="7">
    <location>
        <begin position="477"/>
        <end position="972"/>
    </location>
</feature>
<dbReference type="EC" id="2.7.7.89" evidence="7"/>
<keyword evidence="6 7" id="KW-0511">Multifunctional enzyme</keyword>
<keyword evidence="3 7" id="KW-0547">Nucleotide-binding</keyword>
<comment type="similarity">
    <text evidence="7">Belongs to the GlnE family.</text>
</comment>
<evidence type="ECO:0000313" key="11">
    <source>
        <dbReference type="Proteomes" id="UP001501480"/>
    </source>
</evidence>
<evidence type="ECO:0000256" key="4">
    <source>
        <dbReference type="ARBA" id="ARBA00022840"/>
    </source>
</evidence>
<gene>
    <name evidence="7" type="primary">glnE</name>
    <name evidence="10" type="ORF">GCM10009821_15610</name>
</gene>
<feature type="domain" description="Glutamate-ammonia ligase adenylyltransferase repeated" evidence="8">
    <location>
        <begin position="78"/>
        <end position="303"/>
    </location>
</feature>
<dbReference type="InterPro" id="IPR023057">
    <property type="entry name" value="GlnE"/>
</dbReference>
<dbReference type="RefSeq" id="WP_344326645.1">
    <property type="nucleotide sequence ID" value="NZ_BAAAPY010000004.1"/>
</dbReference>
<evidence type="ECO:0000256" key="5">
    <source>
        <dbReference type="ARBA" id="ARBA00022842"/>
    </source>
</evidence>
<dbReference type="GO" id="GO:0016779">
    <property type="term" value="F:nucleotidyltransferase activity"/>
    <property type="evidence" value="ECO:0007669"/>
    <property type="project" value="UniProtKB-KW"/>
</dbReference>
<evidence type="ECO:0000256" key="2">
    <source>
        <dbReference type="ARBA" id="ARBA00022695"/>
    </source>
</evidence>
<keyword evidence="11" id="KW-1185">Reference proteome</keyword>
<protein>
    <recommendedName>
        <fullName evidence="7">Bifunctional glutamine synthetase adenylyltransferase/adenylyl-removing enzyme</fullName>
    </recommendedName>
    <alternativeName>
        <fullName evidence="7">ATP:glutamine synthetase adenylyltransferase</fullName>
    </alternativeName>
    <alternativeName>
        <fullName evidence="7">ATase</fullName>
    </alternativeName>
    <domain>
        <recommendedName>
            <fullName evidence="7">Glutamine synthetase adenylyl-L-tyrosine phosphorylase</fullName>
            <ecNumber evidence="7">2.7.7.89</ecNumber>
        </recommendedName>
        <alternativeName>
            <fullName evidence="7">Adenylyl removase</fullName>
            <shortName evidence="7">AR</shortName>
            <shortName evidence="7">AT-N</shortName>
        </alternativeName>
    </domain>
    <domain>
        <recommendedName>
            <fullName evidence="7">Glutamine synthetase adenylyl transferase</fullName>
            <ecNumber evidence="7">2.7.7.42</ecNumber>
        </recommendedName>
        <alternativeName>
            <fullName evidence="7">Adenylyl transferase</fullName>
            <shortName evidence="7">AT</shortName>
            <shortName evidence="7">AT-C</shortName>
        </alternativeName>
    </domain>
</protein>
<comment type="cofactor">
    <cofactor evidence="7">
        <name>Mg(2+)</name>
        <dbReference type="ChEBI" id="CHEBI:18420"/>
    </cofactor>
</comment>
<dbReference type="EMBL" id="BAAAPY010000004">
    <property type="protein sequence ID" value="GAA2076957.1"/>
    <property type="molecule type" value="Genomic_DNA"/>
</dbReference>
<proteinExistence type="inferred from homology"/>
<evidence type="ECO:0000256" key="7">
    <source>
        <dbReference type="HAMAP-Rule" id="MF_00802"/>
    </source>
</evidence>
<keyword evidence="4 7" id="KW-0067">ATP-binding</keyword>
<evidence type="ECO:0000256" key="1">
    <source>
        <dbReference type="ARBA" id="ARBA00022679"/>
    </source>
</evidence>
<feature type="domain" description="PII-uridylyltransferase/Glutamine-synthetase adenylyltransferase" evidence="9">
    <location>
        <begin position="842"/>
        <end position="969"/>
    </location>
</feature>